<feature type="compositionally biased region" description="Basic residues" evidence="1">
    <location>
        <begin position="514"/>
        <end position="525"/>
    </location>
</feature>
<organism evidence="2 3">
    <name type="scientific">Fasciolopsis buskii</name>
    <dbReference type="NCBI Taxonomy" id="27845"/>
    <lineage>
        <taxon>Eukaryota</taxon>
        <taxon>Metazoa</taxon>
        <taxon>Spiralia</taxon>
        <taxon>Lophotrochozoa</taxon>
        <taxon>Platyhelminthes</taxon>
        <taxon>Trematoda</taxon>
        <taxon>Digenea</taxon>
        <taxon>Plagiorchiida</taxon>
        <taxon>Echinostomata</taxon>
        <taxon>Echinostomatoidea</taxon>
        <taxon>Fasciolidae</taxon>
        <taxon>Fasciolopsis</taxon>
    </lineage>
</organism>
<feature type="region of interest" description="Disordered" evidence="1">
    <location>
        <begin position="1"/>
        <end position="25"/>
    </location>
</feature>
<feature type="non-terminal residue" evidence="2">
    <location>
        <position position="1"/>
    </location>
</feature>
<evidence type="ECO:0000256" key="1">
    <source>
        <dbReference type="SAM" id="MobiDB-lite"/>
    </source>
</evidence>
<feature type="region of interest" description="Disordered" evidence="1">
    <location>
        <begin position="71"/>
        <end position="103"/>
    </location>
</feature>
<feature type="compositionally biased region" description="Polar residues" evidence="1">
    <location>
        <begin position="371"/>
        <end position="382"/>
    </location>
</feature>
<feature type="compositionally biased region" description="Polar residues" evidence="1">
    <location>
        <begin position="71"/>
        <end position="93"/>
    </location>
</feature>
<reference evidence="2" key="1">
    <citation type="submission" date="2019-05" db="EMBL/GenBank/DDBJ databases">
        <title>Annotation for the trematode Fasciolopsis buski.</title>
        <authorList>
            <person name="Choi Y.-J."/>
        </authorList>
    </citation>
    <scope>NUCLEOTIDE SEQUENCE</scope>
    <source>
        <strain evidence="2">HT</strain>
        <tissue evidence="2">Whole worm</tissue>
    </source>
</reference>
<feature type="region of interest" description="Disordered" evidence="1">
    <location>
        <begin position="508"/>
        <end position="536"/>
    </location>
</feature>
<accession>A0A8E0VPL0</accession>
<evidence type="ECO:0000313" key="3">
    <source>
        <dbReference type="Proteomes" id="UP000728185"/>
    </source>
</evidence>
<dbReference type="AlphaFoldDB" id="A0A8E0VPL0"/>
<name>A0A8E0VPL0_9TREM</name>
<evidence type="ECO:0000313" key="2">
    <source>
        <dbReference type="EMBL" id="KAA0197288.1"/>
    </source>
</evidence>
<proteinExistence type="predicted"/>
<sequence>TPDCSSVPREQLSQDNSKVNSPERTSEIAAELIKLVATLYALRLQSESDQILESQPLKCRLSTTTVEKIASANSPLPSTQSSAQTRPQHSSPEVATRDNPSGPFVRLVTQGHTVLVHMGQLLGVLDDRSGFLLHRVISFDPQRVQLGLMVDLKPRDILELTEPRRTRRVTSLLNQSELASDENGGETQQIDIDTVETRANLRSKRGPLVITPGLVLIRVSQVKELAVLPYSDADSLPLPGLFNPTVHIQTTLPTDSLTTVSDSGTQSHLSTLNNAYLEDDKYNVTEESSFNPPDCAVTENEIVAPTTMELTNSQPDIVSDVDLTRSAHDTSADNAEQCTQETKSVAANRRKSRSSSGTRKSPKRHSLPSLRANTIRNKSKSRTVSFNSIVQSTPLVTNRQSRCKKRTPIPTWNTVSLGHNFPARSSNPCHETLGKNSVRPCLFIYFDVNRRPNLKSATWSVSFSAPLHSATASPNLQWGSGLWRDDPAIVCIHSIPTKTECRSTSVANLGGRQSNRRPKHRRRAVRHFEPSSTTEA</sequence>
<dbReference type="EMBL" id="LUCM01002476">
    <property type="protein sequence ID" value="KAA0197288.1"/>
    <property type="molecule type" value="Genomic_DNA"/>
</dbReference>
<feature type="compositionally biased region" description="Polar residues" evidence="1">
    <location>
        <begin position="11"/>
        <end position="23"/>
    </location>
</feature>
<feature type="compositionally biased region" description="Polar residues" evidence="1">
    <location>
        <begin position="332"/>
        <end position="345"/>
    </location>
</feature>
<comment type="caution">
    <text evidence="2">The sequence shown here is derived from an EMBL/GenBank/DDBJ whole genome shotgun (WGS) entry which is preliminary data.</text>
</comment>
<keyword evidence="3" id="KW-1185">Reference proteome</keyword>
<dbReference type="OrthoDB" id="6250658at2759"/>
<dbReference type="Proteomes" id="UP000728185">
    <property type="component" value="Unassembled WGS sequence"/>
</dbReference>
<gene>
    <name evidence="2" type="ORF">FBUS_08122</name>
</gene>
<protein>
    <submittedName>
        <fullName evidence="2">Uncharacterized protein</fullName>
    </submittedName>
</protein>
<feature type="region of interest" description="Disordered" evidence="1">
    <location>
        <begin position="326"/>
        <end position="382"/>
    </location>
</feature>